<dbReference type="PANTHER" id="PTHR38436">
    <property type="entry name" value="POLYKETIDE CYCLASE SNOAL-LIKE DOMAIN"/>
    <property type="match status" value="1"/>
</dbReference>
<name>A0A0R3NI59_9BRAD</name>
<sequence>MNSDRMFELAQALAKAKSRQDVPAALKVLHDDMVLENPAFGTTARGLADNEKMLSRFFASFPDYNVVLQGHAANDDTLVCWCRVQMTMTGDRFGVVPNGRRADLPVFIQFAFKDDRIVHERFFFDLAELCAQSGVSTDAVRRRIFGDAGVRQLAAE</sequence>
<protein>
    <recommendedName>
        <fullName evidence="3">Ester cyclase</fullName>
    </recommendedName>
</protein>
<dbReference type="Pfam" id="PF07366">
    <property type="entry name" value="SnoaL"/>
    <property type="match status" value="1"/>
</dbReference>
<dbReference type="SUPFAM" id="SSF54427">
    <property type="entry name" value="NTF2-like"/>
    <property type="match status" value="1"/>
</dbReference>
<evidence type="ECO:0008006" key="3">
    <source>
        <dbReference type="Google" id="ProtNLM"/>
    </source>
</evidence>
<evidence type="ECO:0000313" key="2">
    <source>
        <dbReference type="Proteomes" id="UP000052023"/>
    </source>
</evidence>
<evidence type="ECO:0000313" key="1">
    <source>
        <dbReference type="EMBL" id="KRR29478.1"/>
    </source>
</evidence>
<dbReference type="Proteomes" id="UP000052023">
    <property type="component" value="Unassembled WGS sequence"/>
</dbReference>
<keyword evidence="2" id="KW-1185">Reference proteome</keyword>
<dbReference type="Gene3D" id="3.10.450.50">
    <property type="match status" value="1"/>
</dbReference>
<dbReference type="PANTHER" id="PTHR38436:SF1">
    <property type="entry name" value="ESTER CYCLASE"/>
    <property type="match status" value="1"/>
</dbReference>
<dbReference type="InterPro" id="IPR009959">
    <property type="entry name" value="Cyclase_SnoaL-like"/>
</dbReference>
<dbReference type="GO" id="GO:0030638">
    <property type="term" value="P:polyketide metabolic process"/>
    <property type="evidence" value="ECO:0007669"/>
    <property type="project" value="InterPro"/>
</dbReference>
<comment type="caution">
    <text evidence="1">The sequence shown here is derived from an EMBL/GenBank/DDBJ whole genome shotgun (WGS) entry which is preliminary data.</text>
</comment>
<reference evidence="1 2" key="1">
    <citation type="submission" date="2014-03" db="EMBL/GenBank/DDBJ databases">
        <title>Bradyrhizobium valentinum sp. nov., isolated from effective nodules of Lupinus mariae-josephae, a lupine endemic of basic-lime soils in Eastern Spain.</title>
        <authorList>
            <person name="Duran D."/>
            <person name="Rey L."/>
            <person name="Navarro A."/>
            <person name="Busquets A."/>
            <person name="Imperial J."/>
            <person name="Ruiz-Argueso T."/>
        </authorList>
    </citation>
    <scope>NUCLEOTIDE SEQUENCE [LARGE SCALE GENOMIC DNA]</scope>
    <source>
        <strain evidence="1 2">Ro19</strain>
    </source>
</reference>
<dbReference type="InterPro" id="IPR032710">
    <property type="entry name" value="NTF2-like_dom_sf"/>
</dbReference>
<gene>
    <name evidence="1" type="ORF">CQ13_16300</name>
</gene>
<dbReference type="AlphaFoldDB" id="A0A0R3NI59"/>
<accession>A0A0R3NI59</accession>
<dbReference type="RefSeq" id="WP_057841986.1">
    <property type="nucleotide sequence ID" value="NZ_LLYA01000024.1"/>
</dbReference>
<organism evidence="1 2">
    <name type="scientific">Bradyrhizobium retamae</name>
    <dbReference type="NCBI Taxonomy" id="1300035"/>
    <lineage>
        <taxon>Bacteria</taxon>
        <taxon>Pseudomonadati</taxon>
        <taxon>Pseudomonadota</taxon>
        <taxon>Alphaproteobacteria</taxon>
        <taxon>Hyphomicrobiales</taxon>
        <taxon>Nitrobacteraceae</taxon>
        <taxon>Bradyrhizobium</taxon>
    </lineage>
</organism>
<dbReference type="EMBL" id="LLYA01000024">
    <property type="protein sequence ID" value="KRR29478.1"/>
    <property type="molecule type" value="Genomic_DNA"/>
</dbReference>
<proteinExistence type="predicted"/>